<reference evidence="2" key="1">
    <citation type="journal article" date="2022" name="Mol. Ecol. Resour.">
        <title>The genomes of chicory, endive, great burdock and yacon provide insights into Asteraceae palaeo-polyploidization history and plant inulin production.</title>
        <authorList>
            <person name="Fan W."/>
            <person name="Wang S."/>
            <person name="Wang H."/>
            <person name="Wang A."/>
            <person name="Jiang F."/>
            <person name="Liu H."/>
            <person name="Zhao H."/>
            <person name="Xu D."/>
            <person name="Zhang Y."/>
        </authorList>
    </citation>
    <scope>NUCLEOTIDE SEQUENCE [LARGE SCALE GENOMIC DNA]</scope>
    <source>
        <strain evidence="2">cv. Yunnan</strain>
    </source>
</reference>
<keyword evidence="2" id="KW-1185">Reference proteome</keyword>
<evidence type="ECO:0000313" key="1">
    <source>
        <dbReference type="EMBL" id="KAI3726324.1"/>
    </source>
</evidence>
<accession>A0ACB9BWM2</accession>
<proteinExistence type="predicted"/>
<name>A0ACB9BWM2_9ASTR</name>
<protein>
    <submittedName>
        <fullName evidence="1">Uncharacterized protein</fullName>
    </submittedName>
</protein>
<dbReference type="Proteomes" id="UP001056120">
    <property type="component" value="Linkage Group LG22"/>
</dbReference>
<comment type="caution">
    <text evidence="1">The sequence shown here is derived from an EMBL/GenBank/DDBJ whole genome shotgun (WGS) entry which is preliminary data.</text>
</comment>
<dbReference type="EMBL" id="CM042039">
    <property type="protein sequence ID" value="KAI3726324.1"/>
    <property type="molecule type" value="Genomic_DNA"/>
</dbReference>
<gene>
    <name evidence="1" type="ORF">L1987_66121</name>
</gene>
<organism evidence="1 2">
    <name type="scientific">Smallanthus sonchifolius</name>
    <dbReference type="NCBI Taxonomy" id="185202"/>
    <lineage>
        <taxon>Eukaryota</taxon>
        <taxon>Viridiplantae</taxon>
        <taxon>Streptophyta</taxon>
        <taxon>Embryophyta</taxon>
        <taxon>Tracheophyta</taxon>
        <taxon>Spermatophyta</taxon>
        <taxon>Magnoliopsida</taxon>
        <taxon>eudicotyledons</taxon>
        <taxon>Gunneridae</taxon>
        <taxon>Pentapetalae</taxon>
        <taxon>asterids</taxon>
        <taxon>campanulids</taxon>
        <taxon>Asterales</taxon>
        <taxon>Asteraceae</taxon>
        <taxon>Asteroideae</taxon>
        <taxon>Heliantheae alliance</taxon>
        <taxon>Millerieae</taxon>
        <taxon>Smallanthus</taxon>
    </lineage>
</organism>
<evidence type="ECO:0000313" key="2">
    <source>
        <dbReference type="Proteomes" id="UP001056120"/>
    </source>
</evidence>
<sequence>MSNISSSFCLLPLMVLMMMVALTESRHMVPPKSDFVSNNNDHKPVPKLESSKQSPPSQPSRNDHHVNDEFYNFVKNVEAYKAALTGPSQKGRGHK</sequence>
<reference evidence="1 2" key="2">
    <citation type="journal article" date="2022" name="Mol. Ecol. Resour.">
        <title>The genomes of chicory, endive, great burdock and yacon provide insights into Asteraceae paleo-polyploidization history and plant inulin production.</title>
        <authorList>
            <person name="Fan W."/>
            <person name="Wang S."/>
            <person name="Wang H."/>
            <person name="Wang A."/>
            <person name="Jiang F."/>
            <person name="Liu H."/>
            <person name="Zhao H."/>
            <person name="Xu D."/>
            <person name="Zhang Y."/>
        </authorList>
    </citation>
    <scope>NUCLEOTIDE SEQUENCE [LARGE SCALE GENOMIC DNA]</scope>
    <source>
        <strain evidence="2">cv. Yunnan</strain>
        <tissue evidence="1">Leaves</tissue>
    </source>
</reference>